<keyword evidence="2" id="KW-1185">Reference proteome</keyword>
<dbReference type="Proteomes" id="UP000287033">
    <property type="component" value="Unassembled WGS sequence"/>
</dbReference>
<dbReference type="AlphaFoldDB" id="A0A401SH82"/>
<name>A0A401SH82_CHIPU</name>
<accession>A0A401SH82</accession>
<evidence type="ECO:0000313" key="1">
    <source>
        <dbReference type="EMBL" id="GCC29734.1"/>
    </source>
</evidence>
<sequence>MNGMTQALCVSGNRGRQRRLRSQAATILLHAARLQVRAARTPQPIALIVKFRRMSMPRRDNYHHVTTEDVLSQKSEADYPVLAEYLHY</sequence>
<comment type="caution">
    <text evidence="1">The sequence shown here is derived from an EMBL/GenBank/DDBJ whole genome shotgun (WGS) entry which is preliminary data.</text>
</comment>
<protein>
    <submittedName>
        <fullName evidence="1">Uncharacterized protein</fullName>
    </submittedName>
</protein>
<evidence type="ECO:0000313" key="2">
    <source>
        <dbReference type="Proteomes" id="UP000287033"/>
    </source>
</evidence>
<dbReference type="EMBL" id="BEZZ01000265">
    <property type="protein sequence ID" value="GCC29734.1"/>
    <property type="molecule type" value="Genomic_DNA"/>
</dbReference>
<organism evidence="1 2">
    <name type="scientific">Chiloscyllium punctatum</name>
    <name type="common">Brownbanded bambooshark</name>
    <name type="synonym">Hemiscyllium punctatum</name>
    <dbReference type="NCBI Taxonomy" id="137246"/>
    <lineage>
        <taxon>Eukaryota</taxon>
        <taxon>Metazoa</taxon>
        <taxon>Chordata</taxon>
        <taxon>Craniata</taxon>
        <taxon>Vertebrata</taxon>
        <taxon>Chondrichthyes</taxon>
        <taxon>Elasmobranchii</taxon>
        <taxon>Galeomorphii</taxon>
        <taxon>Galeoidea</taxon>
        <taxon>Orectolobiformes</taxon>
        <taxon>Hemiscylliidae</taxon>
        <taxon>Chiloscyllium</taxon>
    </lineage>
</organism>
<proteinExistence type="predicted"/>
<gene>
    <name evidence="1" type="ORF">chiPu_0008176</name>
</gene>
<reference evidence="1 2" key="1">
    <citation type="journal article" date="2018" name="Nat. Ecol. Evol.">
        <title>Shark genomes provide insights into elasmobranch evolution and the origin of vertebrates.</title>
        <authorList>
            <person name="Hara Y"/>
            <person name="Yamaguchi K"/>
            <person name="Onimaru K"/>
            <person name="Kadota M"/>
            <person name="Koyanagi M"/>
            <person name="Keeley SD"/>
            <person name="Tatsumi K"/>
            <person name="Tanaka K"/>
            <person name="Motone F"/>
            <person name="Kageyama Y"/>
            <person name="Nozu R"/>
            <person name="Adachi N"/>
            <person name="Nishimura O"/>
            <person name="Nakagawa R"/>
            <person name="Tanegashima C"/>
            <person name="Kiyatake I"/>
            <person name="Matsumoto R"/>
            <person name="Murakumo K"/>
            <person name="Nishida K"/>
            <person name="Terakita A"/>
            <person name="Kuratani S"/>
            <person name="Sato K"/>
            <person name="Hyodo S Kuraku.S."/>
        </authorList>
    </citation>
    <scope>NUCLEOTIDE SEQUENCE [LARGE SCALE GENOMIC DNA]</scope>
</reference>